<gene>
    <name evidence="1" type="ORF">M8T91_06235</name>
</gene>
<dbReference type="PANTHER" id="PTHR45458:SF1">
    <property type="entry name" value="SHORT CHAIN DEHYDROGENASE"/>
    <property type="match status" value="1"/>
</dbReference>
<dbReference type="Proteomes" id="UP001321520">
    <property type="component" value="Chromosome"/>
</dbReference>
<keyword evidence="2" id="KW-1185">Reference proteome</keyword>
<sequence>MSGTILITGSNRGLGLEVCTQFVRDGWRVFACCRNLDSADALKSLQAAHPRLELIQLDVTNQAQMLSLGEALKGEAIDILLNNAGYYGPPGVCFGKVDRSEWCRVLESNTIAPYMMSETFCDNVAASDHKVIAMMSSKVGSIADNRSGGGYIYRTSKTALNQVVKSLSIDLRERGIAVIALHPGWVKTAMGGPGALITAEQSVNGLKKILLEADITYSGRFYDYDGSEIPW</sequence>
<accession>A0ABY9EDF7</accession>
<evidence type="ECO:0000313" key="1">
    <source>
        <dbReference type="EMBL" id="WKD51015.1"/>
    </source>
</evidence>
<name>A0ABY9EDF7_9GAMM</name>
<dbReference type="SUPFAM" id="SSF51735">
    <property type="entry name" value="NAD(P)-binding Rossmann-fold domains"/>
    <property type="match status" value="1"/>
</dbReference>
<dbReference type="InterPro" id="IPR036291">
    <property type="entry name" value="NAD(P)-bd_dom_sf"/>
</dbReference>
<proteinExistence type="predicted"/>
<dbReference type="CDD" id="cd05325">
    <property type="entry name" value="carb_red_sniffer_like_SDR_c"/>
    <property type="match status" value="1"/>
</dbReference>
<dbReference type="InterPro" id="IPR052184">
    <property type="entry name" value="SDR_enzymes"/>
</dbReference>
<protein>
    <submittedName>
        <fullName evidence="1">SDR family oxidoreductase</fullName>
    </submittedName>
</protein>
<evidence type="ECO:0000313" key="2">
    <source>
        <dbReference type="Proteomes" id="UP001321520"/>
    </source>
</evidence>
<dbReference type="PANTHER" id="PTHR45458">
    <property type="entry name" value="SHORT-CHAIN DEHYDROGENASE/REDUCTASE SDR"/>
    <property type="match status" value="1"/>
</dbReference>
<dbReference type="RefSeq" id="WP_301417879.1">
    <property type="nucleotide sequence ID" value="NZ_CP098023.1"/>
</dbReference>
<dbReference type="Gene3D" id="3.40.50.720">
    <property type="entry name" value="NAD(P)-binding Rossmann-like Domain"/>
    <property type="match status" value="1"/>
</dbReference>
<dbReference type="EMBL" id="CP098023">
    <property type="protein sequence ID" value="WKD51015.1"/>
    <property type="molecule type" value="Genomic_DNA"/>
</dbReference>
<dbReference type="Pfam" id="PF00106">
    <property type="entry name" value="adh_short"/>
    <property type="match status" value="1"/>
</dbReference>
<organism evidence="1 2">
    <name type="scientific">Microbulbifer spongiae</name>
    <dbReference type="NCBI Taxonomy" id="2944933"/>
    <lineage>
        <taxon>Bacteria</taxon>
        <taxon>Pseudomonadati</taxon>
        <taxon>Pseudomonadota</taxon>
        <taxon>Gammaproteobacteria</taxon>
        <taxon>Cellvibrionales</taxon>
        <taxon>Microbulbiferaceae</taxon>
        <taxon>Microbulbifer</taxon>
    </lineage>
</organism>
<dbReference type="InterPro" id="IPR002347">
    <property type="entry name" value="SDR_fam"/>
</dbReference>
<reference evidence="1 2" key="1">
    <citation type="submission" date="2022-05" db="EMBL/GenBank/DDBJ databases">
        <title>Microbulbifer sp. nov., isolated from sponge.</title>
        <authorList>
            <person name="Gao L."/>
        </authorList>
    </citation>
    <scope>NUCLEOTIDE SEQUENCE [LARGE SCALE GENOMIC DNA]</scope>
    <source>
        <strain evidence="1 2">MI-G</strain>
    </source>
</reference>
<dbReference type="PRINTS" id="PR00081">
    <property type="entry name" value="GDHRDH"/>
</dbReference>